<evidence type="ECO:0000313" key="2">
    <source>
        <dbReference type="EMBL" id="SHO78807.1"/>
    </source>
</evidence>
<dbReference type="InterPro" id="IPR052186">
    <property type="entry name" value="Hydantoin_racemase-like"/>
</dbReference>
<protein>
    <submittedName>
        <fullName evidence="2">Uncharacterized protein</fullName>
    </submittedName>
</protein>
<sequence length="245" mass="26341">MPLLRSTRPDRRPRILVINPNATEAFTHSMRNCVPAHADYELDYFTASPDSAPLSIEGMYDSVISAAACLKELEACLNEWDGFVVACFSAHPLCHVLREKTTVPVMSILSAPLLLASTLGGKVAILTTSPRWVPLLEHDVHSLGLGSFCHHIVSSGLRVLELESLPREQVLHTLGRKAREDLVERAGSDVIVLGCAGMAGLENEVRQQCGPGVVVLDPVRCSVELCAAALRLDAATAKVGVYAPA</sequence>
<keyword evidence="3" id="KW-1185">Reference proteome</keyword>
<dbReference type="PANTHER" id="PTHR28047:SF5">
    <property type="entry name" value="PROTEIN DCG1"/>
    <property type="match status" value="1"/>
</dbReference>
<evidence type="ECO:0000256" key="1">
    <source>
        <dbReference type="ARBA" id="ARBA00038414"/>
    </source>
</evidence>
<proteinExistence type="inferred from homology"/>
<dbReference type="InterPro" id="IPR015942">
    <property type="entry name" value="Asp/Glu/hydantoin_racemase"/>
</dbReference>
<dbReference type="EMBL" id="LT671825">
    <property type="protein sequence ID" value="SHO78807.1"/>
    <property type="molecule type" value="Genomic_DNA"/>
</dbReference>
<gene>
    <name evidence="2" type="ORF">MSYG_3155</name>
</gene>
<dbReference type="OMA" id="FEHHCAA"/>
<organism evidence="2 3">
    <name type="scientific">Malassezia sympodialis (strain ATCC 42132)</name>
    <name type="common">Atopic eczema-associated yeast</name>
    <dbReference type="NCBI Taxonomy" id="1230383"/>
    <lineage>
        <taxon>Eukaryota</taxon>
        <taxon>Fungi</taxon>
        <taxon>Dikarya</taxon>
        <taxon>Basidiomycota</taxon>
        <taxon>Ustilaginomycotina</taxon>
        <taxon>Malasseziomycetes</taxon>
        <taxon>Malasseziales</taxon>
        <taxon>Malasseziaceae</taxon>
        <taxon>Malassezia</taxon>
    </lineage>
</organism>
<accession>A0A1M8A900</accession>
<dbReference type="Pfam" id="PF01177">
    <property type="entry name" value="Asp_Glu_race"/>
    <property type="match status" value="1"/>
</dbReference>
<dbReference type="InterPro" id="IPR053714">
    <property type="entry name" value="Iso_Racemase_Enz_sf"/>
</dbReference>
<name>A0A1M8A900_MALS4</name>
<reference evidence="3" key="1">
    <citation type="journal article" date="2017" name="Nucleic Acids Res.">
        <title>Proteogenomics produces comprehensive and highly accurate protein-coding gene annotation in a complete genome assembly of Malassezia sympodialis.</title>
        <authorList>
            <person name="Zhu Y."/>
            <person name="Engstroem P.G."/>
            <person name="Tellgren-Roth C."/>
            <person name="Baudo C.D."/>
            <person name="Kennell J.C."/>
            <person name="Sun S."/>
            <person name="Billmyre R.B."/>
            <person name="Schroeder M.S."/>
            <person name="Andersson A."/>
            <person name="Holm T."/>
            <person name="Sigurgeirsson B."/>
            <person name="Wu G."/>
            <person name="Sankaranarayanan S.R."/>
            <person name="Siddharthan R."/>
            <person name="Sanyal K."/>
            <person name="Lundeberg J."/>
            <person name="Nystedt B."/>
            <person name="Boekhout T."/>
            <person name="Dawson T.L. Jr."/>
            <person name="Heitman J."/>
            <person name="Scheynius A."/>
            <person name="Lehtioe J."/>
        </authorList>
    </citation>
    <scope>NUCLEOTIDE SEQUENCE [LARGE SCALE GENOMIC DNA]</scope>
    <source>
        <strain evidence="3">ATCC 42132</strain>
    </source>
</reference>
<dbReference type="STRING" id="1230383.A0A1M8A900"/>
<dbReference type="Proteomes" id="UP000186303">
    <property type="component" value="Chromosome 5"/>
</dbReference>
<dbReference type="VEuPathDB" id="FungiDB:MSYG_3155"/>
<dbReference type="Gene3D" id="3.40.50.12500">
    <property type="match status" value="1"/>
</dbReference>
<comment type="similarity">
    <text evidence="1">Belongs to the HyuE racemase family.</text>
</comment>
<dbReference type="OrthoDB" id="412018at2759"/>
<dbReference type="GO" id="GO:0047661">
    <property type="term" value="F:amino-acid racemase activity"/>
    <property type="evidence" value="ECO:0007669"/>
    <property type="project" value="InterPro"/>
</dbReference>
<evidence type="ECO:0000313" key="3">
    <source>
        <dbReference type="Proteomes" id="UP000186303"/>
    </source>
</evidence>
<dbReference type="PANTHER" id="PTHR28047">
    <property type="entry name" value="PROTEIN DCG1"/>
    <property type="match status" value="1"/>
</dbReference>
<dbReference type="AlphaFoldDB" id="A0A1M8A900"/>